<evidence type="ECO:0000313" key="2">
    <source>
        <dbReference type="EMBL" id="AVO32984.1"/>
    </source>
</evidence>
<dbReference type="InterPro" id="IPR000120">
    <property type="entry name" value="Amidase"/>
</dbReference>
<dbReference type="EMBL" id="CP027666">
    <property type="protein sequence ID" value="AVO32984.1"/>
    <property type="molecule type" value="Genomic_DNA"/>
</dbReference>
<evidence type="ECO:0000259" key="1">
    <source>
        <dbReference type="Pfam" id="PF01425"/>
    </source>
</evidence>
<dbReference type="PANTHER" id="PTHR11895">
    <property type="entry name" value="TRANSAMIDASE"/>
    <property type="match status" value="1"/>
</dbReference>
<name>A0A2S0MAQ4_9BURK</name>
<dbReference type="InterPro" id="IPR023631">
    <property type="entry name" value="Amidase_dom"/>
</dbReference>
<organism evidence="2 3">
    <name type="scientific">Ottowia oryzae</name>
    <dbReference type="NCBI Taxonomy" id="2109914"/>
    <lineage>
        <taxon>Bacteria</taxon>
        <taxon>Pseudomonadati</taxon>
        <taxon>Pseudomonadota</taxon>
        <taxon>Betaproteobacteria</taxon>
        <taxon>Burkholderiales</taxon>
        <taxon>Comamonadaceae</taxon>
        <taxon>Ottowia</taxon>
    </lineage>
</organism>
<dbReference type="EC" id="3.5.1.4" evidence="2"/>
<dbReference type="Proteomes" id="UP000239709">
    <property type="component" value="Chromosome"/>
</dbReference>
<dbReference type="Gene3D" id="3.90.1300.10">
    <property type="entry name" value="Amidase signature (AS) domain"/>
    <property type="match status" value="1"/>
</dbReference>
<proteinExistence type="predicted"/>
<dbReference type="RefSeq" id="WP_106701230.1">
    <property type="nucleotide sequence ID" value="NZ_CP027666.1"/>
</dbReference>
<dbReference type="Pfam" id="PF01425">
    <property type="entry name" value="Amidase"/>
    <property type="match status" value="1"/>
</dbReference>
<protein>
    <submittedName>
        <fullName evidence="2">Amidase</fullName>
        <ecNumber evidence="2">3.5.1.4</ecNumber>
    </submittedName>
</protein>
<dbReference type="OrthoDB" id="8576090at2"/>
<dbReference type="InterPro" id="IPR036928">
    <property type="entry name" value="AS_sf"/>
</dbReference>
<dbReference type="SUPFAM" id="SSF75304">
    <property type="entry name" value="Amidase signature (AS) enzymes"/>
    <property type="match status" value="1"/>
</dbReference>
<dbReference type="AlphaFoldDB" id="A0A2S0MAQ4"/>
<sequence length="511" mass="53647">MPDTTHANALAAPDPITALDATALSEAIHARRLSCREVMAAYLARIHRVNPTYNALVSLRPDDALLAEADACDAELARGASRGWMHGMPQAIKDLSNAAGLPTTLGSPLMKHFVAHEDGLMAARMKGAGCIVIGKTNTPEFGLGSHTFNEVFGATGNAYDATKSAGGSSGGAGAALALRLLPVADGSDFMGSLRNPAGWANIFGMRPSQGRVPMVPAHDVWVSQLGTEGPMGRTVRDVARLLHTQAGYSPDAPLSIAAGANGAGAGTAFNPTTARIGWLGDLNGYLPMAPGILAACEQGLGRLEGLGCAVAPAALGMAPERVWQAWLVWRRVLVASRIAPFLLKASNRALIKPEALWEHDQAQGCSAAEFLSASVARTQFYQSMLALFGRYDFLALPTAQVWPFDVAERWPREVAGRTMDTYHRWMEVVIYATFAGLPCISVPVGFNADGLPMGMQLIGRPQDDAGVLALAAAYEGAIGDWLARLPLVRDSANGVAAAAPDADAGRAPPAR</sequence>
<dbReference type="KEGG" id="otk:C6570_00960"/>
<feature type="domain" description="Amidase" evidence="1">
    <location>
        <begin position="37"/>
        <end position="468"/>
    </location>
</feature>
<dbReference type="NCBIfam" id="NF005686">
    <property type="entry name" value="PRK07486.1"/>
    <property type="match status" value="1"/>
</dbReference>
<keyword evidence="2" id="KW-0378">Hydrolase</keyword>
<gene>
    <name evidence="2" type="ORF">C6570_00960</name>
</gene>
<keyword evidence="3" id="KW-1185">Reference proteome</keyword>
<reference evidence="2 3" key="1">
    <citation type="submission" date="2018-03" db="EMBL/GenBank/DDBJ databases">
        <title>Genome sequencing of Ottowia sp.</title>
        <authorList>
            <person name="Kim S.-J."/>
            <person name="Heo J."/>
            <person name="Kwon S.-W."/>
        </authorList>
    </citation>
    <scope>NUCLEOTIDE SEQUENCE [LARGE SCALE GENOMIC DNA]</scope>
    <source>
        <strain evidence="2 3">KADR8-3</strain>
    </source>
</reference>
<evidence type="ECO:0000313" key="3">
    <source>
        <dbReference type="Proteomes" id="UP000239709"/>
    </source>
</evidence>
<dbReference type="PANTHER" id="PTHR11895:SF76">
    <property type="entry name" value="INDOLEACETAMIDE HYDROLASE"/>
    <property type="match status" value="1"/>
</dbReference>
<accession>A0A2S0MAQ4</accession>
<dbReference type="GO" id="GO:0004040">
    <property type="term" value="F:amidase activity"/>
    <property type="evidence" value="ECO:0007669"/>
    <property type="project" value="UniProtKB-EC"/>
</dbReference>